<evidence type="ECO:0000313" key="2">
    <source>
        <dbReference type="EMBL" id="SUZ73221.1"/>
    </source>
</evidence>
<reference evidence="2" key="1">
    <citation type="submission" date="2018-05" db="EMBL/GenBank/DDBJ databases">
        <authorList>
            <person name="Lanie J.A."/>
            <person name="Ng W.-L."/>
            <person name="Kazmierczak K.M."/>
            <person name="Andrzejewski T.M."/>
            <person name="Davidsen T.M."/>
            <person name="Wayne K.J."/>
            <person name="Tettelin H."/>
            <person name="Glass J.I."/>
            <person name="Rusch D."/>
            <person name="Podicherti R."/>
            <person name="Tsui H.-C.T."/>
            <person name="Winkler M.E."/>
        </authorList>
    </citation>
    <scope>NUCLEOTIDE SEQUENCE</scope>
</reference>
<name>A0A381Q1L4_9ZZZZ</name>
<feature type="region of interest" description="Disordered" evidence="1">
    <location>
        <begin position="35"/>
        <end position="54"/>
    </location>
</feature>
<accession>A0A381Q1L4</accession>
<evidence type="ECO:0000256" key="1">
    <source>
        <dbReference type="SAM" id="MobiDB-lite"/>
    </source>
</evidence>
<dbReference type="AlphaFoldDB" id="A0A381Q1L4"/>
<organism evidence="2">
    <name type="scientific">marine metagenome</name>
    <dbReference type="NCBI Taxonomy" id="408172"/>
    <lineage>
        <taxon>unclassified sequences</taxon>
        <taxon>metagenomes</taxon>
        <taxon>ecological metagenomes</taxon>
    </lineage>
</organism>
<dbReference type="EMBL" id="UINC01001172">
    <property type="protein sequence ID" value="SUZ73221.1"/>
    <property type="molecule type" value="Genomic_DNA"/>
</dbReference>
<protein>
    <submittedName>
        <fullName evidence="2">Uncharacterized protein</fullName>
    </submittedName>
</protein>
<feature type="non-terminal residue" evidence="2">
    <location>
        <position position="1"/>
    </location>
</feature>
<gene>
    <name evidence="2" type="ORF">METZ01_LOCUS26075</name>
</gene>
<sequence>VGAGTRCLSVLPERRLVATSNDLLYLAQQRVASRRTGSEQAIRILSPSPSHRGG</sequence>
<proteinExistence type="predicted"/>